<feature type="domain" description="Calcineurin-like phosphoesterase" evidence="1">
    <location>
        <begin position="33"/>
        <end position="156"/>
    </location>
</feature>
<proteinExistence type="predicted"/>
<accession>A0A158H4D2</accession>
<sequence length="256" mass="27762">MLDLCGAKIIPMNAPTHPVVLRHPANRAGRDFVVGDIHGCVDSLRYLLQEIGFDGARDRLFSVGDLVDRGTDSLAAIDLIDKPWFFPVLGNHEDALIAVASGRMRRQAWYGIGGAWAETLADDQLAALAARLSVLPLVRIVGDGAERFNVLHAEFFGTDADLEVAEFAPETRNTLLWGRGLALGSADPARQQGLSLTYCGHTPTKNVKNIGSQVFIDTGAFSSDGRLTIVEAGTDRRWSVKERWAASEGARELTLP</sequence>
<name>A0A158H4D2_9BURK</name>
<dbReference type="PANTHER" id="PTHR42850:SF11">
    <property type="entry name" value="BIS(5'-NUCLEOSYL)-TETRAPHOSPHATASE [SYMMETRICAL]"/>
    <property type="match status" value="1"/>
</dbReference>
<dbReference type="Pfam" id="PF00149">
    <property type="entry name" value="Metallophos"/>
    <property type="match status" value="1"/>
</dbReference>
<evidence type="ECO:0000313" key="3">
    <source>
        <dbReference type="Proteomes" id="UP000054977"/>
    </source>
</evidence>
<dbReference type="InterPro" id="IPR050126">
    <property type="entry name" value="Ap4A_hydrolase"/>
</dbReference>
<gene>
    <name evidence="2" type="ORF">AWB65_02910</name>
</gene>
<keyword evidence="3" id="KW-1185">Reference proteome</keyword>
<dbReference type="GO" id="GO:0016791">
    <property type="term" value="F:phosphatase activity"/>
    <property type="evidence" value="ECO:0007669"/>
    <property type="project" value="TreeGrafter"/>
</dbReference>
<protein>
    <submittedName>
        <fullName evidence="2">Serine/threonine protein phosphatase</fullName>
    </submittedName>
</protein>
<dbReference type="AlphaFoldDB" id="A0A158H4D2"/>
<dbReference type="GO" id="GO:0005737">
    <property type="term" value="C:cytoplasm"/>
    <property type="evidence" value="ECO:0007669"/>
    <property type="project" value="TreeGrafter"/>
</dbReference>
<dbReference type="GO" id="GO:0110154">
    <property type="term" value="P:RNA decapping"/>
    <property type="evidence" value="ECO:0007669"/>
    <property type="project" value="TreeGrafter"/>
</dbReference>
<reference evidence="2" key="1">
    <citation type="submission" date="2016-01" db="EMBL/GenBank/DDBJ databases">
        <authorList>
            <person name="Peeters C."/>
        </authorList>
    </citation>
    <scope>NUCLEOTIDE SEQUENCE [LARGE SCALE GENOMIC DNA]</scope>
    <source>
        <strain evidence="2">LMG 22934</strain>
    </source>
</reference>
<dbReference type="EMBL" id="FCNW02000013">
    <property type="protein sequence ID" value="SAL39188.1"/>
    <property type="molecule type" value="Genomic_DNA"/>
</dbReference>
<dbReference type="InterPro" id="IPR029052">
    <property type="entry name" value="Metallo-depent_PP-like"/>
</dbReference>
<dbReference type="InterPro" id="IPR004843">
    <property type="entry name" value="Calcineurin-like_PHP"/>
</dbReference>
<organism evidence="2 3">
    <name type="scientific">Caballeronia humi</name>
    <dbReference type="NCBI Taxonomy" id="326474"/>
    <lineage>
        <taxon>Bacteria</taxon>
        <taxon>Pseudomonadati</taxon>
        <taxon>Pseudomonadota</taxon>
        <taxon>Betaproteobacteria</taxon>
        <taxon>Burkholderiales</taxon>
        <taxon>Burkholderiaceae</taxon>
        <taxon>Caballeronia</taxon>
    </lineage>
</organism>
<dbReference type="Proteomes" id="UP000054977">
    <property type="component" value="Unassembled WGS sequence"/>
</dbReference>
<dbReference type="SUPFAM" id="SSF56300">
    <property type="entry name" value="Metallo-dependent phosphatases"/>
    <property type="match status" value="1"/>
</dbReference>
<evidence type="ECO:0000259" key="1">
    <source>
        <dbReference type="Pfam" id="PF00149"/>
    </source>
</evidence>
<evidence type="ECO:0000313" key="2">
    <source>
        <dbReference type="EMBL" id="SAL39188.1"/>
    </source>
</evidence>
<dbReference type="GO" id="GO:0008803">
    <property type="term" value="F:bis(5'-nucleosyl)-tetraphosphatase (symmetrical) activity"/>
    <property type="evidence" value="ECO:0007669"/>
    <property type="project" value="TreeGrafter"/>
</dbReference>
<dbReference type="Gene3D" id="3.60.21.10">
    <property type="match status" value="1"/>
</dbReference>
<dbReference type="STRING" id="326474.AWB65_02910"/>
<dbReference type="PANTHER" id="PTHR42850">
    <property type="entry name" value="METALLOPHOSPHOESTERASE"/>
    <property type="match status" value="1"/>
</dbReference>
<comment type="caution">
    <text evidence="2">The sequence shown here is derived from an EMBL/GenBank/DDBJ whole genome shotgun (WGS) entry which is preliminary data.</text>
</comment>